<dbReference type="Gramene" id="AUR62017192-RA">
    <property type="protein sequence ID" value="AUR62017192-RA:cds"/>
    <property type="gene ID" value="AUR62017192"/>
</dbReference>
<dbReference type="InterPro" id="IPR053168">
    <property type="entry name" value="Glutamic_endopeptidase"/>
</dbReference>
<reference evidence="2" key="1">
    <citation type="journal article" date="2017" name="Nature">
        <title>The genome of Chenopodium quinoa.</title>
        <authorList>
            <person name="Jarvis D.E."/>
            <person name="Ho Y.S."/>
            <person name="Lightfoot D.J."/>
            <person name="Schmoeckel S.M."/>
            <person name="Li B."/>
            <person name="Borm T.J.A."/>
            <person name="Ohyanagi H."/>
            <person name="Mineta K."/>
            <person name="Michell C.T."/>
            <person name="Saber N."/>
            <person name="Kharbatia N.M."/>
            <person name="Rupper R.R."/>
            <person name="Sharp A.R."/>
            <person name="Dally N."/>
            <person name="Boughton B.A."/>
            <person name="Woo Y.H."/>
            <person name="Gao G."/>
            <person name="Schijlen E.G.W.M."/>
            <person name="Guo X."/>
            <person name="Momin A.A."/>
            <person name="Negrao S."/>
            <person name="Al-Babili S."/>
            <person name="Gehring C."/>
            <person name="Roessner U."/>
            <person name="Jung C."/>
            <person name="Murphy K."/>
            <person name="Arold S.T."/>
            <person name="Gojobori T."/>
            <person name="van der Linden C.G."/>
            <person name="van Loo E.N."/>
            <person name="Jellen E.N."/>
            <person name="Maughan P.J."/>
            <person name="Tester M."/>
        </authorList>
    </citation>
    <scope>NUCLEOTIDE SEQUENCE [LARGE SCALE GENOMIC DNA]</scope>
    <source>
        <strain evidence="2">cv. PI 614886</strain>
    </source>
</reference>
<dbReference type="Pfam" id="PF03080">
    <property type="entry name" value="Neprosin"/>
    <property type="match status" value="2"/>
</dbReference>
<dbReference type="AlphaFoldDB" id="A0A803LQG3"/>
<evidence type="ECO:0000313" key="2">
    <source>
        <dbReference type="EnsemblPlants" id="AUR62017192-RA:cds"/>
    </source>
</evidence>
<accession>A0A803LQG3</accession>
<reference evidence="2" key="2">
    <citation type="submission" date="2021-03" db="UniProtKB">
        <authorList>
            <consortium name="EnsemblPlants"/>
        </authorList>
    </citation>
    <scope>IDENTIFICATION</scope>
</reference>
<feature type="domain" description="Neprosin PEP catalytic" evidence="1">
    <location>
        <begin position="41"/>
        <end position="286"/>
    </location>
</feature>
<evidence type="ECO:0000313" key="3">
    <source>
        <dbReference type="Proteomes" id="UP000596660"/>
    </source>
</evidence>
<dbReference type="PANTHER" id="PTHR31589">
    <property type="entry name" value="PROTEIN, PUTATIVE (DUF239)-RELATED-RELATED"/>
    <property type="match status" value="1"/>
</dbReference>
<sequence length="653" mass="71622">MRCPKGTVLVKRIQEKDLMMEISSKIYDTKFSTSNSSKFGHPNDVQQVNEVASIGVSTPNTGAAGKINIWYLNDVKPDQLSDATFYVRSGDGFNVNAIVAGWAVNPYLNLNSPTLYTYWTIDSGKSTGCNNALCPGFVQTSQRVTLGQALSPVSTRLGHQYFLDLSIQQDVKTKNWFLLNGEETVGYWPKELFTSLANGATEAGWGGEIKSPITEPTPAMGSGRFSKENFSVACLMKWLELRAPQGFPDEKAIEYYMTRPGCYDIWHGTSPGLEATTSQDEKSMVKNQLHLINKPSIKSFMTKHGDIVDCVDINKQFAFDHPLLQNHSIQMKPNFMVSEQTTSTRRSSTTLTPSQVLPKHMRCPRGSVPIRRIQEEDLAMQKFSPLFGMKFSTTNFTKSVSLNANDLLPGHQIATLVVATKNLGANGVINVWNPEVTQDQLTVASVFVASDDVSGVNGVSAGWVVNPSVFGQNNTRFYAYWTKDSGKNTGCYDGLCPGFVQVSQKVTPGLALQPVSTYQGEQRFINISIKQELKTKNWWLFFGDEGVGYWPKELFGTLGDGATRAGWGGEIYTSPKEAAPGMGSGHFPEEGPNKACVIYGLSLVGTEKPPAEEDLKMGVSKPDCYKVKYGGDSGGQFGHFMLFGGPPNCKSIT</sequence>
<protein>
    <recommendedName>
        <fullName evidence="1">Neprosin PEP catalytic domain-containing protein</fullName>
    </recommendedName>
</protein>
<evidence type="ECO:0000259" key="1">
    <source>
        <dbReference type="PROSITE" id="PS52045"/>
    </source>
</evidence>
<dbReference type="PANTHER" id="PTHR31589:SF235">
    <property type="entry name" value="PROTEIN, PUTATIVE (DUF239)-RELATED"/>
    <property type="match status" value="1"/>
</dbReference>
<dbReference type="Gene3D" id="3.90.1320.10">
    <property type="entry name" value="Outer-capsid protein sigma 3, large lobe"/>
    <property type="match status" value="2"/>
</dbReference>
<organism evidence="2 3">
    <name type="scientific">Chenopodium quinoa</name>
    <name type="common">Quinoa</name>
    <dbReference type="NCBI Taxonomy" id="63459"/>
    <lineage>
        <taxon>Eukaryota</taxon>
        <taxon>Viridiplantae</taxon>
        <taxon>Streptophyta</taxon>
        <taxon>Embryophyta</taxon>
        <taxon>Tracheophyta</taxon>
        <taxon>Spermatophyta</taxon>
        <taxon>Magnoliopsida</taxon>
        <taxon>eudicotyledons</taxon>
        <taxon>Gunneridae</taxon>
        <taxon>Pentapetalae</taxon>
        <taxon>Caryophyllales</taxon>
        <taxon>Chenopodiaceae</taxon>
        <taxon>Chenopodioideae</taxon>
        <taxon>Atripliceae</taxon>
        <taxon>Chenopodium</taxon>
    </lineage>
</organism>
<name>A0A803LQG3_CHEQI</name>
<keyword evidence="3" id="KW-1185">Reference proteome</keyword>
<dbReference type="Pfam" id="PF14365">
    <property type="entry name" value="Neprosin_AP"/>
    <property type="match status" value="1"/>
</dbReference>
<dbReference type="InterPro" id="IPR025521">
    <property type="entry name" value="Neprosin_propep"/>
</dbReference>
<dbReference type="OMA" id="MATRIWG"/>
<dbReference type="Proteomes" id="UP000596660">
    <property type="component" value="Unplaced"/>
</dbReference>
<dbReference type="InterPro" id="IPR004314">
    <property type="entry name" value="Neprosin"/>
</dbReference>
<dbReference type="PROSITE" id="PS52045">
    <property type="entry name" value="NEPROSIN_PEP_CD"/>
    <property type="match status" value="2"/>
</dbReference>
<feature type="domain" description="Neprosin PEP catalytic" evidence="1">
    <location>
        <begin position="401"/>
        <end position="650"/>
    </location>
</feature>
<proteinExistence type="predicted"/>
<dbReference type="EnsemblPlants" id="AUR62017192-RA">
    <property type="protein sequence ID" value="AUR62017192-RA:cds"/>
    <property type="gene ID" value="AUR62017192"/>
</dbReference>